<dbReference type="InterPro" id="IPR051760">
    <property type="entry name" value="KMT5A"/>
</dbReference>
<dbReference type="GO" id="GO:0006357">
    <property type="term" value="P:regulation of transcription by RNA polymerase II"/>
    <property type="evidence" value="ECO:0007669"/>
    <property type="project" value="TreeGrafter"/>
</dbReference>
<dbReference type="Gene3D" id="2.170.270.10">
    <property type="entry name" value="SET domain"/>
    <property type="match status" value="1"/>
</dbReference>
<dbReference type="GO" id="GO:0005700">
    <property type="term" value="C:polytene chromosome"/>
    <property type="evidence" value="ECO:0007669"/>
    <property type="project" value="TreeGrafter"/>
</dbReference>
<gene>
    <name evidence="15" type="ORF">GEV33_006546</name>
</gene>
<dbReference type="GO" id="GO:0140944">
    <property type="term" value="F:histone H4K20 monomethyltransferase activity"/>
    <property type="evidence" value="ECO:0007669"/>
    <property type="project" value="UniProtKB-EC"/>
</dbReference>
<evidence type="ECO:0000256" key="3">
    <source>
        <dbReference type="ARBA" id="ARBA00012187"/>
    </source>
</evidence>
<evidence type="ECO:0000256" key="8">
    <source>
        <dbReference type="ARBA" id="ARBA00022853"/>
    </source>
</evidence>
<evidence type="ECO:0000256" key="5">
    <source>
        <dbReference type="ARBA" id="ARBA00022603"/>
    </source>
</evidence>
<reference evidence="15" key="2">
    <citation type="submission" date="2021-08" db="EMBL/GenBank/DDBJ databases">
        <authorList>
            <person name="Eriksson T."/>
        </authorList>
    </citation>
    <scope>NUCLEOTIDE SEQUENCE</scope>
    <source>
        <strain evidence="15">Stoneville</strain>
        <tissue evidence="15">Whole head</tissue>
    </source>
</reference>
<name>A0A8J6LJP7_TENMO</name>
<keyword evidence="7" id="KW-0949">S-adenosyl-L-methionine</keyword>
<dbReference type="CDD" id="cd10528">
    <property type="entry name" value="SET_SETD8"/>
    <property type="match status" value="1"/>
</dbReference>
<evidence type="ECO:0000256" key="7">
    <source>
        <dbReference type="ARBA" id="ARBA00022691"/>
    </source>
</evidence>
<evidence type="ECO:0000313" key="15">
    <source>
        <dbReference type="EMBL" id="KAH0816246.1"/>
    </source>
</evidence>
<feature type="region of interest" description="Disordered" evidence="13">
    <location>
        <begin position="216"/>
        <end position="259"/>
    </location>
</feature>
<dbReference type="PANTHER" id="PTHR46167">
    <property type="entry name" value="N-LYSINE METHYLTRANSFERASE KMT5A"/>
    <property type="match status" value="1"/>
</dbReference>
<protein>
    <recommendedName>
        <fullName evidence="3">[histone H4]-lysine(20) N-methyltransferase</fullName>
        <ecNumber evidence="3">2.1.1.361</ecNumber>
    </recommendedName>
</protein>
<dbReference type="Proteomes" id="UP000719412">
    <property type="component" value="Unassembled WGS sequence"/>
</dbReference>
<accession>A0A8J6LJP7</accession>
<evidence type="ECO:0000256" key="11">
    <source>
        <dbReference type="ARBA" id="ARBA00023242"/>
    </source>
</evidence>
<feature type="region of interest" description="Disordered" evidence="13">
    <location>
        <begin position="22"/>
        <end position="53"/>
    </location>
</feature>
<evidence type="ECO:0000256" key="4">
    <source>
        <dbReference type="ARBA" id="ARBA00022454"/>
    </source>
</evidence>
<dbReference type="InterPro" id="IPR047266">
    <property type="entry name" value="KMT5A-like_SET"/>
</dbReference>
<evidence type="ECO:0000313" key="16">
    <source>
        <dbReference type="Proteomes" id="UP000719412"/>
    </source>
</evidence>
<dbReference type="EC" id="2.1.1.361" evidence="3"/>
<dbReference type="GO" id="GO:0032259">
    <property type="term" value="P:methylation"/>
    <property type="evidence" value="ECO:0007669"/>
    <property type="project" value="UniProtKB-KW"/>
</dbReference>
<dbReference type="PROSITE" id="PS51571">
    <property type="entry name" value="SAM_MT43_PR_SET"/>
    <property type="match status" value="1"/>
</dbReference>
<keyword evidence="10" id="KW-0804">Transcription</keyword>
<dbReference type="GO" id="GO:0005634">
    <property type="term" value="C:nucleus"/>
    <property type="evidence" value="ECO:0007669"/>
    <property type="project" value="UniProtKB-SubCell"/>
</dbReference>
<evidence type="ECO:0000256" key="9">
    <source>
        <dbReference type="ARBA" id="ARBA00023015"/>
    </source>
</evidence>
<keyword evidence="5" id="KW-0489">Methyltransferase</keyword>
<keyword evidence="8" id="KW-0156">Chromatin regulator</keyword>
<evidence type="ECO:0000256" key="1">
    <source>
        <dbReference type="ARBA" id="ARBA00004123"/>
    </source>
</evidence>
<dbReference type="AlphaFoldDB" id="A0A8J6LJP7"/>
<evidence type="ECO:0000256" key="6">
    <source>
        <dbReference type="ARBA" id="ARBA00022679"/>
    </source>
</evidence>
<dbReference type="PROSITE" id="PS50280">
    <property type="entry name" value="SET"/>
    <property type="match status" value="1"/>
</dbReference>
<dbReference type="InterPro" id="IPR016858">
    <property type="entry name" value="KMT5A-like"/>
</dbReference>
<dbReference type="GO" id="GO:0043516">
    <property type="term" value="P:regulation of DNA damage response, signal transduction by p53 class mediator"/>
    <property type="evidence" value="ECO:0007669"/>
    <property type="project" value="TreeGrafter"/>
</dbReference>
<feature type="region of interest" description="Disordered" evidence="13">
    <location>
        <begin position="284"/>
        <end position="365"/>
    </location>
</feature>
<evidence type="ECO:0000259" key="14">
    <source>
        <dbReference type="PROSITE" id="PS50280"/>
    </source>
</evidence>
<dbReference type="SUPFAM" id="SSF82199">
    <property type="entry name" value="SET domain"/>
    <property type="match status" value="1"/>
</dbReference>
<keyword evidence="11" id="KW-0539">Nucleus</keyword>
<dbReference type="PANTHER" id="PTHR46167:SF1">
    <property type="entry name" value="N-LYSINE METHYLTRANSFERASE KMT5A"/>
    <property type="match status" value="1"/>
</dbReference>
<comment type="subcellular location">
    <subcellularLocation>
        <location evidence="2">Chromosome</location>
    </subcellularLocation>
    <subcellularLocation>
        <location evidence="1">Nucleus</location>
    </subcellularLocation>
</comment>
<sequence>MMTCNEGGPPTPHRIELCQDKEENKVVPKPPKAKRRLNYQMSNQDGPKDNHKVTDYFPVRRSVRKTKKTVMEEKQRTLEQMLRNEVEEGLEVRIFSDKGRGVVTSRPFTKGDFVVEYSGDLIDLNEARRRELQYAQDQNTGCYMYYFKHNDQQYCVDATAETGRLGRLVNHSRNGNLLTRTVSVDNKPRLVLIAKDDIKAGDEVTYDYGDRSKESLKHHPWIQPDRPVGLTSRPDPSGRESDANSLAGPSGPRLGANSQVALLTARRVDRRRGRYLLCGPRHMPPITRSICHRRPNCGTDGGDGRRRPRETAVISQPALERNDPASEHNRCERGQGLPDRRGTKSGDHADFTSITKRRGLNGDAL</sequence>
<evidence type="ECO:0000256" key="13">
    <source>
        <dbReference type="SAM" id="MobiDB-lite"/>
    </source>
</evidence>
<feature type="compositionally biased region" description="Basic and acidic residues" evidence="13">
    <location>
        <begin position="320"/>
        <end position="350"/>
    </location>
</feature>
<keyword evidence="9" id="KW-0805">Transcription regulation</keyword>
<feature type="domain" description="SET" evidence="14">
    <location>
        <begin position="88"/>
        <end position="209"/>
    </location>
</feature>
<comment type="caution">
    <text evidence="15">The sequence shown here is derived from an EMBL/GenBank/DDBJ whole genome shotgun (WGS) entry which is preliminary data.</text>
</comment>
<proteinExistence type="predicted"/>
<evidence type="ECO:0000256" key="12">
    <source>
        <dbReference type="ARBA" id="ARBA00047784"/>
    </source>
</evidence>
<keyword evidence="4" id="KW-0158">Chromosome</keyword>
<dbReference type="SMART" id="SM00317">
    <property type="entry name" value="SET"/>
    <property type="match status" value="1"/>
</dbReference>
<reference evidence="15" key="1">
    <citation type="journal article" date="2020" name="J Insects Food Feed">
        <title>The yellow mealworm (Tenebrio molitor) genome: a resource for the emerging insects as food and feed industry.</title>
        <authorList>
            <person name="Eriksson T."/>
            <person name="Andere A."/>
            <person name="Kelstrup H."/>
            <person name="Emery V."/>
            <person name="Picard C."/>
        </authorList>
    </citation>
    <scope>NUCLEOTIDE SEQUENCE</scope>
    <source>
        <strain evidence="15">Stoneville</strain>
        <tissue evidence="15">Whole head</tissue>
    </source>
</reference>
<dbReference type="EMBL" id="JABDTM020021830">
    <property type="protein sequence ID" value="KAH0816246.1"/>
    <property type="molecule type" value="Genomic_DNA"/>
</dbReference>
<dbReference type="InterPro" id="IPR046341">
    <property type="entry name" value="SET_dom_sf"/>
</dbReference>
<dbReference type="Pfam" id="PF00856">
    <property type="entry name" value="SET"/>
    <property type="match status" value="1"/>
</dbReference>
<keyword evidence="16" id="KW-1185">Reference proteome</keyword>
<evidence type="ECO:0000256" key="2">
    <source>
        <dbReference type="ARBA" id="ARBA00004286"/>
    </source>
</evidence>
<evidence type="ECO:0000256" key="10">
    <source>
        <dbReference type="ARBA" id="ARBA00023163"/>
    </source>
</evidence>
<dbReference type="InterPro" id="IPR001214">
    <property type="entry name" value="SET_dom"/>
</dbReference>
<comment type="catalytic activity">
    <reaction evidence="12">
        <text>L-lysyl(20)-[histone H4] + S-adenosyl-L-methionine = N(6)-methyl-L-lysyl(20)-[histone H4] + S-adenosyl-L-homocysteine + H(+)</text>
        <dbReference type="Rhea" id="RHEA:60344"/>
        <dbReference type="Rhea" id="RHEA-COMP:15554"/>
        <dbReference type="Rhea" id="RHEA-COMP:15555"/>
        <dbReference type="ChEBI" id="CHEBI:15378"/>
        <dbReference type="ChEBI" id="CHEBI:29969"/>
        <dbReference type="ChEBI" id="CHEBI:57856"/>
        <dbReference type="ChEBI" id="CHEBI:59789"/>
        <dbReference type="ChEBI" id="CHEBI:61929"/>
        <dbReference type="EC" id="2.1.1.361"/>
    </reaction>
</comment>
<keyword evidence="6" id="KW-0808">Transferase</keyword>
<organism evidence="15 16">
    <name type="scientific">Tenebrio molitor</name>
    <name type="common">Yellow mealworm beetle</name>
    <dbReference type="NCBI Taxonomy" id="7067"/>
    <lineage>
        <taxon>Eukaryota</taxon>
        <taxon>Metazoa</taxon>
        <taxon>Ecdysozoa</taxon>
        <taxon>Arthropoda</taxon>
        <taxon>Hexapoda</taxon>
        <taxon>Insecta</taxon>
        <taxon>Pterygota</taxon>
        <taxon>Neoptera</taxon>
        <taxon>Endopterygota</taxon>
        <taxon>Coleoptera</taxon>
        <taxon>Polyphaga</taxon>
        <taxon>Cucujiformia</taxon>
        <taxon>Tenebrionidae</taxon>
        <taxon>Tenebrio</taxon>
    </lineage>
</organism>